<reference evidence="1" key="1">
    <citation type="submission" date="2021-02" db="EMBL/GenBank/DDBJ databases">
        <authorList>
            <person name="Nowell W R."/>
        </authorList>
    </citation>
    <scope>NUCLEOTIDE SEQUENCE</scope>
</reference>
<comment type="caution">
    <text evidence="1">The sequence shown here is derived from an EMBL/GenBank/DDBJ whole genome shotgun (WGS) entry which is preliminary data.</text>
</comment>
<organism evidence="1 2">
    <name type="scientific">Adineta ricciae</name>
    <name type="common">Rotifer</name>
    <dbReference type="NCBI Taxonomy" id="249248"/>
    <lineage>
        <taxon>Eukaryota</taxon>
        <taxon>Metazoa</taxon>
        <taxon>Spiralia</taxon>
        <taxon>Gnathifera</taxon>
        <taxon>Rotifera</taxon>
        <taxon>Eurotatoria</taxon>
        <taxon>Bdelloidea</taxon>
        <taxon>Adinetida</taxon>
        <taxon>Adinetidae</taxon>
        <taxon>Adineta</taxon>
    </lineage>
</organism>
<evidence type="ECO:0000313" key="1">
    <source>
        <dbReference type="EMBL" id="CAF1414891.1"/>
    </source>
</evidence>
<dbReference type="EMBL" id="CAJNOJ010000356">
    <property type="protein sequence ID" value="CAF1414891.1"/>
    <property type="molecule type" value="Genomic_DNA"/>
</dbReference>
<evidence type="ECO:0000313" key="2">
    <source>
        <dbReference type="Proteomes" id="UP000663852"/>
    </source>
</evidence>
<sequence length="99" mass="11769">MRNNEKEARERYPSKQIRYKLYFQSNEETITEMNSPGAGAVAGTNNAQQLPRLLWHGRFRPESGGKEPAGTCWNRRKLCRNREELYRNRLRFQRIQSPE</sequence>
<dbReference type="AlphaFoldDB" id="A0A815LWH9"/>
<protein>
    <submittedName>
        <fullName evidence="1">Uncharacterized protein</fullName>
    </submittedName>
</protein>
<gene>
    <name evidence="1" type="ORF">EDS130_LOCUS37010</name>
</gene>
<dbReference type="Proteomes" id="UP000663852">
    <property type="component" value="Unassembled WGS sequence"/>
</dbReference>
<proteinExistence type="predicted"/>
<accession>A0A815LWH9</accession>
<name>A0A815LWH9_ADIRI</name>